<dbReference type="GO" id="GO:0004222">
    <property type="term" value="F:metalloendopeptidase activity"/>
    <property type="evidence" value="ECO:0007669"/>
    <property type="project" value="InterPro"/>
</dbReference>
<dbReference type="InterPro" id="IPR021190">
    <property type="entry name" value="Pept_M10A"/>
</dbReference>
<dbReference type="EMBL" id="LLYB01000046">
    <property type="protein sequence ID" value="KRR26512.1"/>
    <property type="molecule type" value="Genomic_DNA"/>
</dbReference>
<evidence type="ECO:0000256" key="5">
    <source>
        <dbReference type="ARBA" id="ARBA00023049"/>
    </source>
</evidence>
<dbReference type="PANTHER" id="PTHR10201:SF323">
    <property type="entry name" value="MATRIX METALLOPROTEINASE-21"/>
    <property type="match status" value="1"/>
</dbReference>
<protein>
    <recommendedName>
        <fullName evidence="7">Peptidase metallopeptidase domain-containing protein</fullName>
    </recommendedName>
</protein>
<evidence type="ECO:0000259" key="7">
    <source>
        <dbReference type="SMART" id="SM00235"/>
    </source>
</evidence>
<dbReference type="GO" id="GO:0031012">
    <property type="term" value="C:extracellular matrix"/>
    <property type="evidence" value="ECO:0007669"/>
    <property type="project" value="InterPro"/>
</dbReference>
<gene>
    <name evidence="8" type="ORF">CQ14_03255</name>
</gene>
<evidence type="ECO:0000313" key="9">
    <source>
        <dbReference type="Proteomes" id="UP000051660"/>
    </source>
</evidence>
<organism evidence="8 9">
    <name type="scientific">Bradyrhizobium lablabi</name>
    <dbReference type="NCBI Taxonomy" id="722472"/>
    <lineage>
        <taxon>Bacteria</taxon>
        <taxon>Pseudomonadati</taxon>
        <taxon>Pseudomonadota</taxon>
        <taxon>Alphaproteobacteria</taxon>
        <taxon>Hyphomicrobiales</taxon>
        <taxon>Nitrobacteraceae</taxon>
        <taxon>Bradyrhizobium</taxon>
    </lineage>
</organism>
<evidence type="ECO:0000256" key="3">
    <source>
        <dbReference type="ARBA" id="ARBA00022801"/>
    </source>
</evidence>
<dbReference type="SMART" id="SM00235">
    <property type="entry name" value="ZnMc"/>
    <property type="match status" value="1"/>
</dbReference>
<dbReference type="PRINTS" id="PR00138">
    <property type="entry name" value="MATRIXIN"/>
</dbReference>
<evidence type="ECO:0000256" key="4">
    <source>
        <dbReference type="ARBA" id="ARBA00022833"/>
    </source>
</evidence>
<accession>A0A0R3N9Q1</accession>
<evidence type="ECO:0000256" key="2">
    <source>
        <dbReference type="ARBA" id="ARBA00022723"/>
    </source>
</evidence>
<dbReference type="SUPFAM" id="SSF55486">
    <property type="entry name" value="Metalloproteases ('zincins'), catalytic domain"/>
    <property type="match status" value="1"/>
</dbReference>
<dbReference type="PANTHER" id="PTHR10201">
    <property type="entry name" value="MATRIX METALLOPROTEINASE"/>
    <property type="match status" value="1"/>
</dbReference>
<evidence type="ECO:0000256" key="6">
    <source>
        <dbReference type="SAM" id="MobiDB-lite"/>
    </source>
</evidence>
<name>A0A0R3N9Q1_9BRAD</name>
<dbReference type="InterPro" id="IPR006026">
    <property type="entry name" value="Peptidase_Metallo"/>
</dbReference>
<proteinExistence type="predicted"/>
<evidence type="ECO:0000313" key="8">
    <source>
        <dbReference type="EMBL" id="KRR26512.1"/>
    </source>
</evidence>
<feature type="compositionally biased region" description="Low complexity" evidence="6">
    <location>
        <begin position="201"/>
        <end position="228"/>
    </location>
</feature>
<dbReference type="Pfam" id="PF00413">
    <property type="entry name" value="Peptidase_M10"/>
    <property type="match status" value="1"/>
</dbReference>
<dbReference type="Proteomes" id="UP000051660">
    <property type="component" value="Unassembled WGS sequence"/>
</dbReference>
<dbReference type="GO" id="GO:0008270">
    <property type="term" value="F:zinc ion binding"/>
    <property type="evidence" value="ECO:0007669"/>
    <property type="project" value="InterPro"/>
</dbReference>
<dbReference type="InterPro" id="IPR024079">
    <property type="entry name" value="MetalloPept_cat_dom_sf"/>
</dbReference>
<feature type="region of interest" description="Disordered" evidence="6">
    <location>
        <begin position="200"/>
        <end position="237"/>
    </location>
</feature>
<dbReference type="AlphaFoldDB" id="A0A0R3N9Q1"/>
<evidence type="ECO:0000256" key="1">
    <source>
        <dbReference type="ARBA" id="ARBA00022670"/>
    </source>
</evidence>
<reference evidence="8 9" key="1">
    <citation type="submission" date="2014-03" db="EMBL/GenBank/DDBJ databases">
        <title>Bradyrhizobium valentinum sp. nov., isolated from effective nodules of Lupinus mariae-josephae, a lupine endemic of basic-lime soils in Eastern Spain.</title>
        <authorList>
            <person name="Duran D."/>
            <person name="Rey L."/>
            <person name="Navarro A."/>
            <person name="Busquets A."/>
            <person name="Imperial J."/>
            <person name="Ruiz-Argueso T."/>
        </authorList>
    </citation>
    <scope>NUCLEOTIDE SEQUENCE [LARGE SCALE GENOMIC DNA]</scope>
    <source>
        <strain evidence="8 9">CCBAU 23086</strain>
    </source>
</reference>
<keyword evidence="2" id="KW-0479">Metal-binding</keyword>
<sequence>MYRPTLANESLSLVNQTAYVSDTAILIYINSEGDAMAVDFSLEGAKWGSPELGTAGGTVTWAVDDSISQTELQTINAAFAEWSEVANIQFQQVASTAESDIDFANSALDGAGNVLGVTGFSYSGGQLQSADIKFDSGDNLSGSDFSLVAIHEIGHAIGLGHFNDDPAVMNSTANFDLTGLAQSDIDGVLALYGANPTDMSDAGTGITPPDTGDTGATPDTPTTPTAGADNGGAGGCGGTQTAAGDGATGTAIGTGADAGMGDGGAAHAFGGDLGGRFADLASLLHSIQGDRSDAAAAPGADLHSAQLAELSNVAHQFVDHHLWG</sequence>
<keyword evidence="4" id="KW-0862">Zinc</keyword>
<keyword evidence="5" id="KW-0482">Metalloprotease</keyword>
<keyword evidence="3" id="KW-0378">Hydrolase</keyword>
<dbReference type="Gene3D" id="3.40.390.10">
    <property type="entry name" value="Collagenase (Catalytic Domain)"/>
    <property type="match status" value="1"/>
</dbReference>
<dbReference type="InterPro" id="IPR001818">
    <property type="entry name" value="Pept_M10_metallopeptidase"/>
</dbReference>
<dbReference type="GO" id="GO:0006508">
    <property type="term" value="P:proteolysis"/>
    <property type="evidence" value="ECO:0007669"/>
    <property type="project" value="UniProtKB-KW"/>
</dbReference>
<keyword evidence="1" id="KW-0645">Protease</keyword>
<comment type="caution">
    <text evidence="8">The sequence shown here is derived from an EMBL/GenBank/DDBJ whole genome shotgun (WGS) entry which is preliminary data.</text>
</comment>
<feature type="domain" description="Peptidase metallopeptidase" evidence="7">
    <location>
        <begin position="43"/>
        <end position="194"/>
    </location>
</feature>